<feature type="region of interest" description="Disordered" evidence="1">
    <location>
        <begin position="1"/>
        <end position="31"/>
    </location>
</feature>
<protein>
    <submittedName>
        <fullName evidence="2">Uncharacterized protein</fullName>
    </submittedName>
</protein>
<organism evidence="2 3">
    <name type="scientific">Trifolium medium</name>
    <dbReference type="NCBI Taxonomy" id="97028"/>
    <lineage>
        <taxon>Eukaryota</taxon>
        <taxon>Viridiplantae</taxon>
        <taxon>Streptophyta</taxon>
        <taxon>Embryophyta</taxon>
        <taxon>Tracheophyta</taxon>
        <taxon>Spermatophyta</taxon>
        <taxon>Magnoliopsida</taxon>
        <taxon>eudicotyledons</taxon>
        <taxon>Gunneridae</taxon>
        <taxon>Pentapetalae</taxon>
        <taxon>rosids</taxon>
        <taxon>fabids</taxon>
        <taxon>Fabales</taxon>
        <taxon>Fabaceae</taxon>
        <taxon>Papilionoideae</taxon>
        <taxon>50 kb inversion clade</taxon>
        <taxon>NPAAA clade</taxon>
        <taxon>Hologalegina</taxon>
        <taxon>IRL clade</taxon>
        <taxon>Trifolieae</taxon>
        <taxon>Trifolium</taxon>
    </lineage>
</organism>
<evidence type="ECO:0000256" key="1">
    <source>
        <dbReference type="SAM" id="MobiDB-lite"/>
    </source>
</evidence>
<dbReference type="AlphaFoldDB" id="A0A392VP99"/>
<evidence type="ECO:0000313" key="2">
    <source>
        <dbReference type="EMBL" id="MCI88545.1"/>
    </source>
</evidence>
<sequence>EKKEIDLETNGDGVKVEDDSMVEDKVDLAND</sequence>
<dbReference type="Proteomes" id="UP000265520">
    <property type="component" value="Unassembled WGS sequence"/>
</dbReference>
<accession>A0A392VP99</accession>
<reference evidence="2 3" key="1">
    <citation type="journal article" date="2018" name="Front. Plant Sci.">
        <title>Red Clover (Trifolium pratense) and Zigzag Clover (T. medium) - A Picture of Genomic Similarities and Differences.</title>
        <authorList>
            <person name="Dluhosova J."/>
            <person name="Istvanek J."/>
            <person name="Nedelnik J."/>
            <person name="Repkova J."/>
        </authorList>
    </citation>
    <scope>NUCLEOTIDE SEQUENCE [LARGE SCALE GENOMIC DNA]</scope>
    <source>
        <strain evidence="3">cv. 10/8</strain>
        <tissue evidence="2">Leaf</tissue>
    </source>
</reference>
<feature type="non-terminal residue" evidence="2">
    <location>
        <position position="1"/>
    </location>
</feature>
<keyword evidence="3" id="KW-1185">Reference proteome</keyword>
<name>A0A392VP99_9FABA</name>
<comment type="caution">
    <text evidence="2">The sequence shown here is derived from an EMBL/GenBank/DDBJ whole genome shotgun (WGS) entry which is preliminary data.</text>
</comment>
<dbReference type="EMBL" id="LXQA011195706">
    <property type="protein sequence ID" value="MCI88545.1"/>
    <property type="molecule type" value="Genomic_DNA"/>
</dbReference>
<feature type="compositionally biased region" description="Basic and acidic residues" evidence="1">
    <location>
        <begin position="14"/>
        <end position="31"/>
    </location>
</feature>
<proteinExistence type="predicted"/>
<evidence type="ECO:0000313" key="3">
    <source>
        <dbReference type="Proteomes" id="UP000265520"/>
    </source>
</evidence>